<proteinExistence type="predicted"/>
<dbReference type="GO" id="GO:0046873">
    <property type="term" value="F:metal ion transmembrane transporter activity"/>
    <property type="evidence" value="ECO:0007669"/>
    <property type="project" value="InterPro"/>
</dbReference>
<evidence type="ECO:0000313" key="4">
    <source>
        <dbReference type="Proteomes" id="UP000277580"/>
    </source>
</evidence>
<protein>
    <submittedName>
        <fullName evidence="3">Uncharacterized protein</fullName>
    </submittedName>
</protein>
<dbReference type="InParanoid" id="A0A3N4L3Q9"/>
<organism evidence="3 4">
    <name type="scientific">Morchella conica CCBAS932</name>
    <dbReference type="NCBI Taxonomy" id="1392247"/>
    <lineage>
        <taxon>Eukaryota</taxon>
        <taxon>Fungi</taxon>
        <taxon>Dikarya</taxon>
        <taxon>Ascomycota</taxon>
        <taxon>Pezizomycotina</taxon>
        <taxon>Pezizomycetes</taxon>
        <taxon>Pezizales</taxon>
        <taxon>Morchellaceae</taxon>
        <taxon>Morchella</taxon>
    </lineage>
</organism>
<dbReference type="AlphaFoldDB" id="A0A3N4L3Q9"/>
<keyword evidence="2" id="KW-0472">Membrane</keyword>
<dbReference type="GO" id="GO:0016020">
    <property type="term" value="C:membrane"/>
    <property type="evidence" value="ECO:0007669"/>
    <property type="project" value="InterPro"/>
</dbReference>
<keyword evidence="4" id="KW-1185">Reference proteome</keyword>
<gene>
    <name evidence="3" type="ORF">P167DRAFT_130585</name>
</gene>
<dbReference type="EMBL" id="ML119106">
    <property type="protein sequence ID" value="RPB17463.1"/>
    <property type="molecule type" value="Genomic_DNA"/>
</dbReference>
<feature type="region of interest" description="Disordered" evidence="1">
    <location>
        <begin position="71"/>
        <end position="95"/>
    </location>
</feature>
<dbReference type="Pfam" id="PF01544">
    <property type="entry name" value="CorA"/>
    <property type="match status" value="1"/>
</dbReference>
<keyword evidence="2" id="KW-0812">Transmembrane</keyword>
<feature type="transmembrane region" description="Helical" evidence="2">
    <location>
        <begin position="642"/>
        <end position="664"/>
    </location>
</feature>
<dbReference type="Proteomes" id="UP000277580">
    <property type="component" value="Unassembled WGS sequence"/>
</dbReference>
<accession>A0A3N4L3Q9</accession>
<dbReference type="OrthoDB" id="5428055at2759"/>
<sequence>MSEQKLNAGPEVEEVKRLQEKVLGFEQLLQAFQKSQLEQTQALAAFASHVGDKKINTSAANIDTNISTNVKANTSTDTGPNKDTGSPASTMFNTNIGPNTGAIMGRKSSASSQYLQVQRKALKSTQQPQNSQTLARGKTVSKAAPYLGNVSSTLQTFDQDISIWAELSGIDEDALKSNMKMLEERFTNTPIPDPKAASDELRRAGFNFSWVPKEGYEEEEKPDDLRLPEFLSLVGGGHQPVGVHLRDFTDRSCEKVLYYEATEFEGLWQALARPRKLGMKIKNTRIRHGWDKISAYEAINEDGENNLTYGREIVVRQLTPNVAIALLISCAYSGLRLEYVEPLDSLLTAMTIALSPEPHSLQDFVGYMNHDTFAFNAVFFELFDEANPNQRKATVFAPNSYGGKKFGSKWEGVFAPKNINRHSKPKNIRQTTLSLVFDSMATETGTNWTVTSIGEYSDDKAFEKPRNVKDVEKYTAPEEVFLDKLARVIDWAVDDGMWKVLDQLERELGDRADALFFTEENEKLLFDDHQFSRTKRYHWALQWLKKMSDGINEFVTAIEEFEKISLPNLRRNAQAHRIRSRVRMAKAELSSEKVFERKVERARKLRAKIEAKYSEIKDMRDALVSASGVLESRAAVSQAESMHTLTVLMIIFLPLTVVIVCIYAQRLSAGS</sequence>
<reference evidence="3 4" key="1">
    <citation type="journal article" date="2018" name="Nat. Ecol. Evol.">
        <title>Pezizomycetes genomes reveal the molecular basis of ectomycorrhizal truffle lifestyle.</title>
        <authorList>
            <person name="Murat C."/>
            <person name="Payen T."/>
            <person name="Noel B."/>
            <person name="Kuo A."/>
            <person name="Morin E."/>
            <person name="Chen J."/>
            <person name="Kohler A."/>
            <person name="Krizsan K."/>
            <person name="Balestrini R."/>
            <person name="Da Silva C."/>
            <person name="Montanini B."/>
            <person name="Hainaut M."/>
            <person name="Levati E."/>
            <person name="Barry K.W."/>
            <person name="Belfiori B."/>
            <person name="Cichocki N."/>
            <person name="Clum A."/>
            <person name="Dockter R.B."/>
            <person name="Fauchery L."/>
            <person name="Guy J."/>
            <person name="Iotti M."/>
            <person name="Le Tacon F."/>
            <person name="Lindquist E.A."/>
            <person name="Lipzen A."/>
            <person name="Malagnac F."/>
            <person name="Mello A."/>
            <person name="Molinier V."/>
            <person name="Miyauchi S."/>
            <person name="Poulain J."/>
            <person name="Riccioni C."/>
            <person name="Rubini A."/>
            <person name="Sitrit Y."/>
            <person name="Splivallo R."/>
            <person name="Traeger S."/>
            <person name="Wang M."/>
            <person name="Zifcakova L."/>
            <person name="Wipf D."/>
            <person name="Zambonelli A."/>
            <person name="Paolocci F."/>
            <person name="Nowrousian M."/>
            <person name="Ottonello S."/>
            <person name="Baldrian P."/>
            <person name="Spatafora J.W."/>
            <person name="Henrissat B."/>
            <person name="Nagy L.G."/>
            <person name="Aury J.M."/>
            <person name="Wincker P."/>
            <person name="Grigoriev I.V."/>
            <person name="Bonfante P."/>
            <person name="Martin F.M."/>
        </authorList>
    </citation>
    <scope>NUCLEOTIDE SEQUENCE [LARGE SCALE GENOMIC DNA]</scope>
    <source>
        <strain evidence="3 4">CCBAS932</strain>
    </source>
</reference>
<evidence type="ECO:0000256" key="1">
    <source>
        <dbReference type="SAM" id="MobiDB-lite"/>
    </source>
</evidence>
<keyword evidence="2" id="KW-1133">Transmembrane helix</keyword>
<evidence type="ECO:0000256" key="2">
    <source>
        <dbReference type="SAM" id="Phobius"/>
    </source>
</evidence>
<evidence type="ECO:0000313" key="3">
    <source>
        <dbReference type="EMBL" id="RPB17463.1"/>
    </source>
</evidence>
<dbReference type="InterPro" id="IPR002523">
    <property type="entry name" value="MgTranspt_CorA/ZnTranspt_ZntB"/>
</dbReference>
<name>A0A3N4L3Q9_9PEZI</name>